<sequence>SDSQSYVPDPIAMCISDTTATLYLAAAQNHPTDPNSTLIYGFSTEDLTRTRLVVINN</sequence>
<protein>
    <recommendedName>
        <fullName evidence="2">Sema domain-containing protein</fullName>
    </recommendedName>
</protein>
<proteinExistence type="predicted"/>
<name>X1VEQ7_9ZZZZ</name>
<evidence type="ECO:0000313" key="1">
    <source>
        <dbReference type="EMBL" id="GAJ16287.1"/>
    </source>
</evidence>
<gene>
    <name evidence="1" type="ORF">S12H4_63043</name>
</gene>
<dbReference type="AlphaFoldDB" id="X1VEQ7"/>
<accession>X1VEQ7</accession>
<feature type="non-terminal residue" evidence="1">
    <location>
        <position position="57"/>
    </location>
</feature>
<feature type="non-terminal residue" evidence="1">
    <location>
        <position position="1"/>
    </location>
</feature>
<organism evidence="1">
    <name type="scientific">marine sediment metagenome</name>
    <dbReference type="NCBI Taxonomy" id="412755"/>
    <lineage>
        <taxon>unclassified sequences</taxon>
        <taxon>metagenomes</taxon>
        <taxon>ecological metagenomes</taxon>
    </lineage>
</organism>
<comment type="caution">
    <text evidence="1">The sequence shown here is derived from an EMBL/GenBank/DDBJ whole genome shotgun (WGS) entry which is preliminary data.</text>
</comment>
<reference evidence="1" key="1">
    <citation type="journal article" date="2014" name="Front. Microbiol.">
        <title>High frequency of phylogenetically diverse reductive dehalogenase-homologous genes in deep subseafloor sedimentary metagenomes.</title>
        <authorList>
            <person name="Kawai M."/>
            <person name="Futagami T."/>
            <person name="Toyoda A."/>
            <person name="Takaki Y."/>
            <person name="Nishi S."/>
            <person name="Hori S."/>
            <person name="Arai W."/>
            <person name="Tsubouchi T."/>
            <person name="Morono Y."/>
            <person name="Uchiyama I."/>
            <person name="Ito T."/>
            <person name="Fujiyama A."/>
            <person name="Inagaki F."/>
            <person name="Takami H."/>
        </authorList>
    </citation>
    <scope>NUCLEOTIDE SEQUENCE</scope>
    <source>
        <strain evidence="1">Expedition CK06-06</strain>
    </source>
</reference>
<dbReference type="EMBL" id="BARW01042628">
    <property type="protein sequence ID" value="GAJ16287.1"/>
    <property type="molecule type" value="Genomic_DNA"/>
</dbReference>
<evidence type="ECO:0008006" key="2">
    <source>
        <dbReference type="Google" id="ProtNLM"/>
    </source>
</evidence>